<evidence type="ECO:0000256" key="9">
    <source>
        <dbReference type="ARBA" id="ARBA00041273"/>
    </source>
</evidence>
<evidence type="ECO:0000313" key="15">
    <source>
        <dbReference type="Proteomes" id="UP000256601"/>
    </source>
</evidence>
<dbReference type="VEuPathDB" id="FungiDB:YALI0_E13904g"/>
<dbReference type="CDD" id="cd06863">
    <property type="entry name" value="PX_Atg24p"/>
    <property type="match status" value="1"/>
</dbReference>
<dbReference type="OMA" id="WSLHRFI"/>
<dbReference type="SUPFAM" id="SSF64268">
    <property type="entry name" value="PX domain"/>
    <property type="match status" value="1"/>
</dbReference>
<dbReference type="InterPro" id="IPR001683">
    <property type="entry name" value="PX_dom"/>
</dbReference>
<dbReference type="Gene3D" id="1.20.1270.60">
    <property type="entry name" value="Arfaptin homology (AH) domain/BAR domain"/>
    <property type="match status" value="1"/>
</dbReference>
<gene>
    <name evidence="13" type="ORF">B0I71DRAFT_126947</name>
    <name evidence="12" type="ORF">YALI1_E16919g</name>
</gene>
<dbReference type="Pfam" id="PF00787">
    <property type="entry name" value="PX"/>
    <property type="match status" value="1"/>
</dbReference>
<reference evidence="12 14" key="1">
    <citation type="journal article" date="2016" name="PLoS ONE">
        <title>Sequence Assembly of Yarrowia lipolytica Strain W29/CLIB89 Shows Transposable Element Diversity.</title>
        <authorList>
            <person name="Magnan C."/>
            <person name="Yu J."/>
            <person name="Chang I."/>
            <person name="Jahn E."/>
            <person name="Kanomata Y."/>
            <person name="Wu J."/>
            <person name="Zeller M."/>
            <person name="Oakes M."/>
            <person name="Baldi P."/>
            <person name="Sandmeyer S."/>
        </authorList>
    </citation>
    <scope>NUCLEOTIDE SEQUENCE [LARGE SCALE GENOMIC DNA]</scope>
    <source>
        <strain evidence="12">CLIB89</strain>
        <strain evidence="14">CLIB89(W29)</strain>
    </source>
</reference>
<evidence type="ECO:0000259" key="11">
    <source>
        <dbReference type="PROSITE" id="PS50195"/>
    </source>
</evidence>
<dbReference type="GO" id="GO:0005769">
    <property type="term" value="C:early endosome"/>
    <property type="evidence" value="ECO:0007669"/>
    <property type="project" value="TreeGrafter"/>
</dbReference>
<evidence type="ECO:0000256" key="1">
    <source>
        <dbReference type="ARBA" id="ARBA00004184"/>
    </source>
</evidence>
<proteinExistence type="inferred from homology"/>
<dbReference type="Proteomes" id="UP000256601">
    <property type="component" value="Unassembled WGS sequence"/>
</dbReference>
<comment type="subcellular location">
    <subcellularLocation>
        <location evidence="2">Cytoplasm</location>
    </subcellularLocation>
    <subcellularLocation>
        <location evidence="1">Endomembrane system</location>
        <topology evidence="1">Peripheral membrane protein</topology>
    </subcellularLocation>
</comment>
<dbReference type="GO" id="GO:0032456">
    <property type="term" value="P:endocytic recycling"/>
    <property type="evidence" value="ECO:0007669"/>
    <property type="project" value="TreeGrafter"/>
</dbReference>
<dbReference type="PANTHER" id="PTHR45949">
    <property type="entry name" value="SORTING NEXIN-4"/>
    <property type="match status" value="1"/>
</dbReference>
<dbReference type="GO" id="GO:0000422">
    <property type="term" value="P:autophagy of mitochondrion"/>
    <property type="evidence" value="ECO:0007669"/>
    <property type="project" value="TreeGrafter"/>
</dbReference>
<dbReference type="EMBL" id="CP017557">
    <property type="protein sequence ID" value="AOW05389.1"/>
    <property type="molecule type" value="Genomic_DNA"/>
</dbReference>
<evidence type="ECO:0000256" key="2">
    <source>
        <dbReference type="ARBA" id="ARBA00004496"/>
    </source>
</evidence>
<dbReference type="GO" id="GO:0034727">
    <property type="term" value="P:piecemeal microautophagy of the nucleus"/>
    <property type="evidence" value="ECO:0007669"/>
    <property type="project" value="TreeGrafter"/>
</dbReference>
<comment type="similarity">
    <text evidence="3">Belongs to the sorting nexin family.</text>
</comment>
<dbReference type="GO" id="GO:0035091">
    <property type="term" value="F:phosphatidylinositol binding"/>
    <property type="evidence" value="ECO:0007669"/>
    <property type="project" value="InterPro"/>
</dbReference>
<dbReference type="Proteomes" id="UP000182444">
    <property type="component" value="Chromosome 1E"/>
</dbReference>
<dbReference type="SMART" id="SM00312">
    <property type="entry name" value="PX"/>
    <property type="match status" value="1"/>
</dbReference>
<dbReference type="GO" id="GO:0015031">
    <property type="term" value="P:protein transport"/>
    <property type="evidence" value="ECO:0007669"/>
    <property type="project" value="TreeGrafter"/>
</dbReference>
<dbReference type="VEuPathDB" id="FungiDB:YALI1_E16919g"/>
<dbReference type="InterPro" id="IPR036871">
    <property type="entry name" value="PX_dom_sf"/>
</dbReference>
<dbReference type="GO" id="GO:0061709">
    <property type="term" value="P:reticulophagy"/>
    <property type="evidence" value="ECO:0007669"/>
    <property type="project" value="TreeGrafter"/>
</dbReference>
<evidence type="ECO:0000313" key="12">
    <source>
        <dbReference type="EMBL" id="AOW05389.1"/>
    </source>
</evidence>
<evidence type="ECO:0000256" key="10">
    <source>
        <dbReference type="SAM" id="MobiDB-lite"/>
    </source>
</evidence>
<evidence type="ECO:0000313" key="13">
    <source>
        <dbReference type="EMBL" id="RDW28747.1"/>
    </source>
</evidence>
<evidence type="ECO:0000256" key="8">
    <source>
        <dbReference type="ARBA" id="ARBA00040748"/>
    </source>
</evidence>
<evidence type="ECO:0000256" key="5">
    <source>
        <dbReference type="ARBA" id="ARBA00022490"/>
    </source>
</evidence>
<evidence type="ECO:0000256" key="7">
    <source>
        <dbReference type="ARBA" id="ARBA00023136"/>
    </source>
</evidence>
<dbReference type="eggNOG" id="KOG2273">
    <property type="taxonomic scope" value="Eukaryota"/>
</dbReference>
<dbReference type="GO" id="GO:0000407">
    <property type="term" value="C:phagophore assembly site"/>
    <property type="evidence" value="ECO:0007669"/>
    <property type="project" value="TreeGrafter"/>
</dbReference>
<feature type="domain" description="PX" evidence="11">
    <location>
        <begin position="46"/>
        <end position="168"/>
    </location>
</feature>
<dbReference type="CDD" id="cd07628">
    <property type="entry name" value="BAR_Atg24p"/>
    <property type="match status" value="1"/>
</dbReference>
<name>A0A1D8NIC7_YARLL</name>
<dbReference type="SUPFAM" id="SSF103657">
    <property type="entry name" value="BAR/IMD domain-like"/>
    <property type="match status" value="1"/>
</dbReference>
<dbReference type="PROSITE" id="PS50195">
    <property type="entry name" value="PX"/>
    <property type="match status" value="1"/>
</dbReference>
<keyword evidence="5" id="KW-0963">Cytoplasm</keyword>
<protein>
    <recommendedName>
        <fullName evidence="8">Sorting nexin-4</fullName>
    </recommendedName>
    <alternativeName>
        <fullName evidence="9">Autophagy-related protein 24</fullName>
    </alternativeName>
</protein>
<feature type="region of interest" description="Disordered" evidence="10">
    <location>
        <begin position="1"/>
        <end position="32"/>
    </location>
</feature>
<accession>A0A1D8NIC7</accession>
<dbReference type="AlphaFoldDB" id="A0A1D8NIC7"/>
<feature type="compositionally biased region" description="Low complexity" evidence="10">
    <location>
        <begin position="7"/>
        <end position="27"/>
    </location>
</feature>
<organism evidence="12 14">
    <name type="scientific">Yarrowia lipolytica</name>
    <name type="common">Candida lipolytica</name>
    <dbReference type="NCBI Taxonomy" id="4952"/>
    <lineage>
        <taxon>Eukaryota</taxon>
        <taxon>Fungi</taxon>
        <taxon>Dikarya</taxon>
        <taxon>Ascomycota</taxon>
        <taxon>Saccharomycotina</taxon>
        <taxon>Dipodascomycetes</taxon>
        <taxon>Dipodascales</taxon>
        <taxon>Dipodascales incertae sedis</taxon>
        <taxon>Yarrowia</taxon>
    </lineage>
</organism>
<dbReference type="Gene3D" id="3.30.1520.10">
    <property type="entry name" value="Phox-like domain"/>
    <property type="match status" value="1"/>
</dbReference>
<evidence type="ECO:0000256" key="4">
    <source>
        <dbReference type="ARBA" id="ARBA00022448"/>
    </source>
</evidence>
<dbReference type="GeneID" id="2911490"/>
<evidence type="ECO:0000256" key="3">
    <source>
        <dbReference type="ARBA" id="ARBA00010883"/>
    </source>
</evidence>
<keyword evidence="6" id="KW-0446">Lipid-binding</keyword>
<keyword evidence="4" id="KW-0813">Transport</keyword>
<dbReference type="InterPro" id="IPR027267">
    <property type="entry name" value="AH/BAR_dom_sf"/>
</dbReference>
<dbReference type="EMBL" id="KZ858950">
    <property type="protein sequence ID" value="RDW28747.1"/>
    <property type="molecule type" value="Genomic_DNA"/>
</dbReference>
<reference evidence="13 15" key="2">
    <citation type="submission" date="2018-07" db="EMBL/GenBank/DDBJ databases">
        <title>Draft Genome Assemblies for Five Robust Yarrowia lipolytica Strains Exhibiting High Lipid Production and Pentose Sugar Utilization and Sugar Alcohol Secretion from Undetoxified Lignocellulosic Biomass Hydrolysates.</title>
        <authorList>
            <consortium name="DOE Joint Genome Institute"/>
            <person name="Walker C."/>
            <person name="Ryu S."/>
            <person name="Na H."/>
            <person name="Zane M."/>
            <person name="LaButti K."/>
            <person name="Lipzen A."/>
            <person name="Haridas S."/>
            <person name="Barry K."/>
            <person name="Grigoriev I.V."/>
            <person name="Quarterman J."/>
            <person name="Slininger P."/>
            <person name="Dien B."/>
            <person name="Trinh C.T."/>
        </authorList>
    </citation>
    <scope>NUCLEOTIDE SEQUENCE [LARGE SCALE GENOMIC DNA]</scope>
    <source>
        <strain evidence="13 15">YB392</strain>
    </source>
</reference>
<dbReference type="PANTHER" id="PTHR45949:SF2">
    <property type="entry name" value="SORTING NEXIN-4"/>
    <property type="match status" value="1"/>
</dbReference>
<evidence type="ECO:0000256" key="6">
    <source>
        <dbReference type="ARBA" id="ARBA00023121"/>
    </source>
</evidence>
<dbReference type="KEGG" id="yli:2911490"/>
<keyword evidence="7" id="KW-0472">Membrane</keyword>
<evidence type="ECO:0000313" key="14">
    <source>
        <dbReference type="Proteomes" id="UP000182444"/>
    </source>
</evidence>
<sequence length="436" mass="49436">MEWQDEAGPSSGPSNGIASSSNGPSSHSDTDLYRSDYHALENDKTYIDSVVSDPAKDLDGTQNAHITYLVTTKSNNTQFSNKEFRVRRRFSDFVFLYNCLNNEFQACVVPPLPDKQRLEYIRGDRFSTEFTVKRAASLTRFLSRIAHHPLLKRSKYYHAFLESGEWNAYKKNNIARGGLIVDGGILDGLSDTLVSAFTRPPQTAQEFQEVKERIDRLDVCVSHIEKVLARSVRRQSDLVMDYQDLSQHVGQLEHLIPSLEQEFSKFAGGLQALAINTAVLKEKLDTDYVSSLKDLMHYLVSVRALLKQRDQKQADYEGLVEYNERAVAERQALVSGGGNGILRNKLEDIRGINHEFSRRERLQKLEGRIESLTGETNLAKTTSEAFDEQTKREINTFDKIRSGEMKETLKTLTSGQVDFYAALVKDWEAIYDALGE</sequence>